<proteinExistence type="inferred from homology"/>
<comment type="catalytic activity">
    <reaction evidence="8 9">
        <text>RNA(n) + a ribonucleoside 5'-triphosphate = RNA(n+1) + diphosphate</text>
        <dbReference type="Rhea" id="RHEA:21248"/>
        <dbReference type="Rhea" id="RHEA-COMP:14527"/>
        <dbReference type="Rhea" id="RHEA-COMP:17342"/>
        <dbReference type="ChEBI" id="CHEBI:33019"/>
        <dbReference type="ChEBI" id="CHEBI:61557"/>
        <dbReference type="ChEBI" id="CHEBI:140395"/>
        <dbReference type="EC" id="2.7.7.6"/>
    </reaction>
</comment>
<keyword evidence="12" id="KW-1185">Reference proteome</keyword>
<dbReference type="InterPro" id="IPR045867">
    <property type="entry name" value="DNA-dir_RpoC_beta_prime"/>
</dbReference>
<dbReference type="InterPro" id="IPR000722">
    <property type="entry name" value="RNA_pol_asu"/>
</dbReference>
<keyword evidence="4 9" id="KW-0808">Transferase</keyword>
<keyword evidence="6" id="KW-0479">Metal-binding</keyword>
<dbReference type="OrthoDB" id="134987at2"/>
<dbReference type="GO" id="GO:0003677">
    <property type="term" value="F:DNA binding"/>
    <property type="evidence" value="ECO:0007669"/>
    <property type="project" value="InterPro"/>
</dbReference>
<dbReference type="NCBIfam" id="TIGR02386">
    <property type="entry name" value="rpoC_TIGR"/>
    <property type="match status" value="1"/>
</dbReference>
<dbReference type="InterPro" id="IPR007066">
    <property type="entry name" value="RNA_pol_Rpb1_3"/>
</dbReference>
<dbReference type="EMBL" id="BIFS01000002">
    <property type="protein sequence ID" value="GCE22214.1"/>
    <property type="molecule type" value="Genomic_DNA"/>
</dbReference>
<evidence type="ECO:0000313" key="12">
    <source>
        <dbReference type="Proteomes" id="UP000287188"/>
    </source>
</evidence>
<dbReference type="AlphaFoldDB" id="A0A402ASY6"/>
<keyword evidence="5 9" id="KW-0548">Nucleotidyltransferase</keyword>
<organism evidence="11 12">
    <name type="scientific">Dictyobacter kobayashii</name>
    <dbReference type="NCBI Taxonomy" id="2014872"/>
    <lineage>
        <taxon>Bacteria</taxon>
        <taxon>Bacillati</taxon>
        <taxon>Chloroflexota</taxon>
        <taxon>Ktedonobacteria</taxon>
        <taxon>Ktedonobacterales</taxon>
        <taxon>Dictyobacteraceae</taxon>
        <taxon>Dictyobacter</taxon>
    </lineage>
</organism>
<dbReference type="CDD" id="cd02655">
    <property type="entry name" value="RNAP_beta'_C"/>
    <property type="match status" value="1"/>
</dbReference>
<evidence type="ECO:0000256" key="5">
    <source>
        <dbReference type="ARBA" id="ARBA00022695"/>
    </source>
</evidence>
<evidence type="ECO:0000256" key="7">
    <source>
        <dbReference type="ARBA" id="ARBA00023163"/>
    </source>
</evidence>
<evidence type="ECO:0000256" key="9">
    <source>
        <dbReference type="RuleBase" id="RU004279"/>
    </source>
</evidence>
<dbReference type="Gene3D" id="2.40.40.20">
    <property type="match status" value="1"/>
</dbReference>
<evidence type="ECO:0000256" key="8">
    <source>
        <dbReference type="ARBA" id="ARBA00048552"/>
    </source>
</evidence>
<dbReference type="Gene3D" id="1.10.40.90">
    <property type="match status" value="1"/>
</dbReference>
<comment type="caution">
    <text evidence="11">The sequence shown here is derived from an EMBL/GenBank/DDBJ whole genome shotgun (WGS) entry which is preliminary data.</text>
</comment>
<evidence type="ECO:0000256" key="6">
    <source>
        <dbReference type="ARBA" id="ARBA00022723"/>
    </source>
</evidence>
<dbReference type="InterPro" id="IPR038120">
    <property type="entry name" value="Rpb1_funnel_sf"/>
</dbReference>
<dbReference type="EC" id="2.7.7.6" evidence="9"/>
<dbReference type="Gene3D" id="1.10.150.390">
    <property type="match status" value="1"/>
</dbReference>
<dbReference type="InterPro" id="IPR007081">
    <property type="entry name" value="RNA_pol_Rpb1_5"/>
</dbReference>
<dbReference type="InterPro" id="IPR006592">
    <property type="entry name" value="RNA_pol_N"/>
</dbReference>
<evidence type="ECO:0000256" key="2">
    <source>
        <dbReference type="ARBA" id="ARBA00006460"/>
    </source>
</evidence>
<dbReference type="InterPro" id="IPR012754">
    <property type="entry name" value="DNA-dir_RpoC_beta_prime_bact"/>
</dbReference>
<sequence>MITSIIPVLPPELRPLLVLDGGRIASSDLNELYYRILYRNNRLKRFLEQGAPEIILNNERRLLQEACHALFDNAHKKKKTTDSRRRPLKSLTDVLQGKQGRFRRNLLGKRVDYSGRSVIVAGPQLLLHECGLPKEMACELFKPFLIGKLLDHQYAPSPRAAKRMVERRYEQIWDVLDEVFFERVVLLNRAPTLHRLSIQAFQPKLIEGKAIQLHPLVCSAFNADFDGDQMAVHVPLSQRAQEEARRLLLSTHNLRHPASGEPSISPSQEIVLGCFYLTENRPSDKKAGRVFADSNEALLAHAAGHIDLHTHIIVRIGDVSVYTTPPPMEPEQPTRGRVETTVGRLIFNQILPKQFGYRNYPFNKEALKALVAECLSMCGEETTVHLLDEMKRIGYQYATKSGISFAMSDMKIPPEREDLIALGRKQVEEIDTRYHAGEVTYDEWYHHVIEIWTQITEEISGKLKDVLDPFGTMMTIVKSGATKAKFQQIRQLSGIRGLMASPSGKILPIPILSNYLLGLLVWEIFIAASGARKGFMDRSLNTAMSGYLTRRLVEAGMEVIVTQEDCQTMESLLITNEECRRIGLPNMRSRIIGRVLAERAGNIAAGTLLDEKLVDMLLANSIEHVCVRSPLYCQAPYGICRSCYGSDLATGKHIRKGAAVGVLAGQAIGEPGTQLTMRTFHSGGIANNASDITLGLPRVDDLFEVHVPAQAAPMAERSGTVKTIQTDIKTGEYQIHFASACSEEHEEWVYKLPRRRKITVKEGQRVEIGTPLIEGPLNPHEILHLLGQDMTQRYLIQEIQKVYRSTGAVVHDKHVEVIVRQMLRYVLVSDAGDTDLLPGSIIDRFTFQQCVAAVLAQGGNPARAQPQLLGLTNTVLHTASWIAAASFQDMSRVLSRAAIQHQQDNLIGLKESLVVGKKLPGMI</sequence>
<evidence type="ECO:0000313" key="11">
    <source>
        <dbReference type="EMBL" id="GCE22214.1"/>
    </source>
</evidence>
<evidence type="ECO:0000256" key="3">
    <source>
        <dbReference type="ARBA" id="ARBA00022478"/>
    </source>
</evidence>
<dbReference type="Gene3D" id="1.10.1790.20">
    <property type="match status" value="1"/>
</dbReference>
<comment type="function">
    <text evidence="1 9">DNA-dependent RNA polymerase catalyzes the transcription of DNA into RNA using the four ribonucleoside triphosphates as substrates.</text>
</comment>
<keyword evidence="3 9" id="KW-0240">DNA-directed RNA polymerase</keyword>
<evidence type="ECO:0000256" key="1">
    <source>
        <dbReference type="ARBA" id="ARBA00004026"/>
    </source>
</evidence>
<dbReference type="Pfam" id="PF00623">
    <property type="entry name" value="RNA_pol_Rpb1_2"/>
    <property type="match status" value="1"/>
</dbReference>
<protein>
    <recommendedName>
        <fullName evidence="9">DNA-directed RNA polymerase subunit</fullName>
        <ecNumber evidence="9">2.7.7.6</ecNumber>
    </recommendedName>
</protein>
<dbReference type="GO" id="GO:0000428">
    <property type="term" value="C:DNA-directed RNA polymerase complex"/>
    <property type="evidence" value="ECO:0007669"/>
    <property type="project" value="UniProtKB-KW"/>
</dbReference>
<dbReference type="GO" id="GO:0046872">
    <property type="term" value="F:metal ion binding"/>
    <property type="evidence" value="ECO:0007669"/>
    <property type="project" value="UniProtKB-KW"/>
</dbReference>
<dbReference type="PANTHER" id="PTHR19376:SF54">
    <property type="entry name" value="DNA-DIRECTED RNA POLYMERASE SUBUNIT BETA"/>
    <property type="match status" value="1"/>
</dbReference>
<dbReference type="Gene3D" id="1.10.132.30">
    <property type="match status" value="1"/>
</dbReference>
<evidence type="ECO:0000259" key="10">
    <source>
        <dbReference type="SMART" id="SM00663"/>
    </source>
</evidence>
<name>A0A402ASY6_9CHLR</name>
<dbReference type="Pfam" id="PF04997">
    <property type="entry name" value="RNA_pol_Rpb1_1"/>
    <property type="match status" value="1"/>
</dbReference>
<dbReference type="GO" id="GO:0003899">
    <property type="term" value="F:DNA-directed RNA polymerase activity"/>
    <property type="evidence" value="ECO:0007669"/>
    <property type="project" value="UniProtKB-EC"/>
</dbReference>
<gene>
    <name evidence="11" type="ORF">KDK_60140</name>
</gene>
<reference evidence="12" key="1">
    <citation type="submission" date="2018-12" db="EMBL/GenBank/DDBJ databases">
        <title>Tengunoibacter tsumagoiensis gen. nov., sp. nov., Dictyobacter kobayashii sp. nov., D. alpinus sp. nov., and D. joshuensis sp. nov. and description of Dictyobacteraceae fam. nov. within the order Ktedonobacterales isolated from Tengu-no-mugimeshi.</title>
        <authorList>
            <person name="Wang C.M."/>
            <person name="Zheng Y."/>
            <person name="Sakai Y."/>
            <person name="Toyoda A."/>
            <person name="Minakuchi Y."/>
            <person name="Abe K."/>
            <person name="Yokota A."/>
            <person name="Yabe S."/>
        </authorList>
    </citation>
    <scope>NUCLEOTIDE SEQUENCE [LARGE SCALE GENOMIC DNA]</scope>
    <source>
        <strain evidence="12">Uno11</strain>
    </source>
</reference>
<feature type="domain" description="RNA polymerase N-terminal" evidence="10">
    <location>
        <begin position="1"/>
        <end position="278"/>
    </location>
</feature>
<dbReference type="Gene3D" id="6.10.250.2940">
    <property type="match status" value="1"/>
</dbReference>
<dbReference type="SUPFAM" id="SSF64484">
    <property type="entry name" value="beta and beta-prime subunits of DNA dependent RNA-polymerase"/>
    <property type="match status" value="1"/>
</dbReference>
<dbReference type="InterPro" id="IPR007080">
    <property type="entry name" value="RNA_pol_Rpb1_1"/>
</dbReference>
<dbReference type="Pfam" id="PF04983">
    <property type="entry name" value="RNA_pol_Rpb1_3"/>
    <property type="match status" value="1"/>
</dbReference>
<dbReference type="GO" id="GO:0006351">
    <property type="term" value="P:DNA-templated transcription"/>
    <property type="evidence" value="ECO:0007669"/>
    <property type="project" value="InterPro"/>
</dbReference>
<dbReference type="Proteomes" id="UP000287188">
    <property type="component" value="Unassembled WGS sequence"/>
</dbReference>
<dbReference type="InterPro" id="IPR042102">
    <property type="entry name" value="RNA_pol_Rpb1_3_sf"/>
</dbReference>
<keyword evidence="7 9" id="KW-0804">Transcription</keyword>
<dbReference type="PANTHER" id="PTHR19376">
    <property type="entry name" value="DNA-DIRECTED RNA POLYMERASE"/>
    <property type="match status" value="1"/>
</dbReference>
<dbReference type="Pfam" id="PF04998">
    <property type="entry name" value="RNA_pol_Rpb1_5"/>
    <property type="match status" value="1"/>
</dbReference>
<evidence type="ECO:0000256" key="4">
    <source>
        <dbReference type="ARBA" id="ARBA00022679"/>
    </source>
</evidence>
<dbReference type="SMART" id="SM00663">
    <property type="entry name" value="RPOLA_N"/>
    <property type="match status" value="1"/>
</dbReference>
<dbReference type="Gene3D" id="2.40.50.100">
    <property type="match status" value="1"/>
</dbReference>
<dbReference type="Gene3D" id="1.10.274.100">
    <property type="entry name" value="RNA polymerase Rpb1, domain 3"/>
    <property type="match status" value="2"/>
</dbReference>
<comment type="similarity">
    <text evidence="2 9">Belongs to the RNA polymerase beta' chain family.</text>
</comment>
<accession>A0A402ASY6</accession>